<dbReference type="AlphaFoldDB" id="A0A5C1QD85"/>
<feature type="domain" description="Carbohydrate kinase FGGY N-terminal" evidence="4">
    <location>
        <begin position="1"/>
        <end position="225"/>
    </location>
</feature>
<accession>A0A5C1QD85</accession>
<evidence type="ECO:0000313" key="6">
    <source>
        <dbReference type="Proteomes" id="UP000323824"/>
    </source>
</evidence>
<reference evidence="5 6" key="1">
    <citation type="submission" date="2019-02" db="EMBL/GenBank/DDBJ databases">
        <authorList>
            <person name="Fomenkov A."/>
            <person name="Dubinina G."/>
            <person name="Grabovich M."/>
            <person name="Vincze T."/>
            <person name="Roberts R.J."/>
        </authorList>
    </citation>
    <scope>NUCLEOTIDE SEQUENCE [LARGE SCALE GENOMIC DNA]</scope>
    <source>
        <strain evidence="5 6">P</strain>
    </source>
</reference>
<dbReference type="SUPFAM" id="SSF53067">
    <property type="entry name" value="Actin-like ATPase domain"/>
    <property type="match status" value="2"/>
</dbReference>
<dbReference type="InterPro" id="IPR043129">
    <property type="entry name" value="ATPase_NBD"/>
</dbReference>
<evidence type="ECO:0000313" key="5">
    <source>
        <dbReference type="EMBL" id="QEN05030.1"/>
    </source>
</evidence>
<evidence type="ECO:0000256" key="1">
    <source>
        <dbReference type="ARBA" id="ARBA00009156"/>
    </source>
</evidence>
<dbReference type="KEGG" id="sper:EW093_10010"/>
<dbReference type="Proteomes" id="UP000323824">
    <property type="component" value="Chromosome"/>
</dbReference>
<keyword evidence="6" id="KW-1185">Reference proteome</keyword>
<keyword evidence="2" id="KW-0808">Transferase</keyword>
<sequence>MILAVDIGTTFLKVGIIDFNGKISYSEKRAIDLSVDKDLREVDPTKWVKGLSNLFLSIPANLLDSLTGIVISGNGPTFVPVDKTGNSAGKALLWIDDRSLTVADEITRRLGSPIPPNFFLSKAFWFKKERPTEYKNTISFLSCPEYISYLLTGEKYTLLPQDGFIDLYWTDDKIDKLDLDQKMFPKFISPFEVYGTLRDNPITSGLRKGLPVICGGPDFIMSILGTGSVYEGVLCDRTGTSEGLNFCCSDPTRIEGLRTLPHVIPGLYTIAGLIPNSGEYLLNDRLDLLIDEYKNSINLMVKSGLKIKEIRVVGGHAGIERLNIKKASQFDIPLKVYPEGSDLVGNGVLGSLVLGVYPSIGEACSRMVKEKVCYN</sequence>
<gene>
    <name evidence="5" type="ORF">EW093_10010</name>
</gene>
<evidence type="ECO:0000256" key="3">
    <source>
        <dbReference type="ARBA" id="ARBA00022777"/>
    </source>
</evidence>
<dbReference type="InterPro" id="IPR018484">
    <property type="entry name" value="FGGY_N"/>
</dbReference>
<dbReference type="InterPro" id="IPR050406">
    <property type="entry name" value="FGGY_Carb_Kinase"/>
</dbReference>
<comment type="similarity">
    <text evidence="1">Belongs to the FGGY kinase family.</text>
</comment>
<dbReference type="RefSeq" id="WP_149568271.1">
    <property type="nucleotide sequence ID" value="NZ_CP035807.1"/>
</dbReference>
<dbReference type="Gene3D" id="3.30.420.40">
    <property type="match status" value="3"/>
</dbReference>
<dbReference type="EMBL" id="CP035807">
    <property type="protein sequence ID" value="QEN05030.1"/>
    <property type="molecule type" value="Genomic_DNA"/>
</dbReference>
<dbReference type="PANTHER" id="PTHR43095">
    <property type="entry name" value="SUGAR KINASE"/>
    <property type="match status" value="1"/>
</dbReference>
<protein>
    <recommendedName>
        <fullName evidence="4">Carbohydrate kinase FGGY N-terminal domain-containing protein</fullName>
    </recommendedName>
</protein>
<dbReference type="GO" id="GO:0005975">
    <property type="term" value="P:carbohydrate metabolic process"/>
    <property type="evidence" value="ECO:0007669"/>
    <property type="project" value="InterPro"/>
</dbReference>
<organism evidence="5 6">
    <name type="scientific">Thiospirochaeta perfilievii</name>
    <dbReference type="NCBI Taxonomy" id="252967"/>
    <lineage>
        <taxon>Bacteria</taxon>
        <taxon>Pseudomonadati</taxon>
        <taxon>Spirochaetota</taxon>
        <taxon>Spirochaetia</taxon>
        <taxon>Spirochaetales</taxon>
        <taxon>Spirochaetaceae</taxon>
        <taxon>Thiospirochaeta</taxon>
    </lineage>
</organism>
<evidence type="ECO:0000256" key="2">
    <source>
        <dbReference type="ARBA" id="ARBA00022679"/>
    </source>
</evidence>
<name>A0A5C1QD85_9SPIO</name>
<dbReference type="GO" id="GO:0016301">
    <property type="term" value="F:kinase activity"/>
    <property type="evidence" value="ECO:0007669"/>
    <property type="project" value="UniProtKB-KW"/>
</dbReference>
<dbReference type="PANTHER" id="PTHR43095:SF5">
    <property type="entry name" value="XYLULOSE KINASE"/>
    <property type="match status" value="1"/>
</dbReference>
<proteinExistence type="inferred from homology"/>
<evidence type="ECO:0000259" key="4">
    <source>
        <dbReference type="Pfam" id="PF00370"/>
    </source>
</evidence>
<dbReference type="Pfam" id="PF00370">
    <property type="entry name" value="FGGY_N"/>
    <property type="match status" value="1"/>
</dbReference>
<keyword evidence="3" id="KW-0418">Kinase</keyword>
<reference evidence="5 6" key="2">
    <citation type="submission" date="2019-09" db="EMBL/GenBank/DDBJ databases">
        <title>Complete Genome Sequence and Methylome Analysis of free living Spirochaetas.</title>
        <authorList>
            <person name="Leshcheva N."/>
            <person name="Mikheeva N."/>
        </authorList>
    </citation>
    <scope>NUCLEOTIDE SEQUENCE [LARGE SCALE GENOMIC DNA]</scope>
    <source>
        <strain evidence="5 6">P</strain>
    </source>
</reference>
<dbReference type="OrthoDB" id="9805576at2"/>